<evidence type="ECO:0000256" key="2">
    <source>
        <dbReference type="RuleBase" id="RU003616"/>
    </source>
</evidence>
<dbReference type="Pfam" id="PF00011">
    <property type="entry name" value="HSP20"/>
    <property type="match status" value="1"/>
</dbReference>
<gene>
    <name evidence="4" type="ORF">H8699_05160</name>
</gene>
<dbReference type="InterPro" id="IPR031107">
    <property type="entry name" value="Small_HSP"/>
</dbReference>
<dbReference type="PROSITE" id="PS01031">
    <property type="entry name" value="SHSP"/>
    <property type="match status" value="1"/>
</dbReference>
<comment type="caution">
    <text evidence="4">The sequence shown here is derived from an EMBL/GenBank/DDBJ whole genome shotgun (WGS) entry which is preliminary data.</text>
</comment>
<comment type="similarity">
    <text evidence="1 2">Belongs to the small heat shock protein (HSP20) family.</text>
</comment>
<dbReference type="InterPro" id="IPR008978">
    <property type="entry name" value="HSP20-like_chaperone"/>
</dbReference>
<evidence type="ECO:0000313" key="5">
    <source>
        <dbReference type="Proteomes" id="UP000654279"/>
    </source>
</evidence>
<protein>
    <submittedName>
        <fullName evidence="4">Hsp20/alpha crystallin family protein</fullName>
    </submittedName>
</protein>
<dbReference type="Proteomes" id="UP000654279">
    <property type="component" value="Unassembled WGS sequence"/>
</dbReference>
<dbReference type="CDD" id="cd06471">
    <property type="entry name" value="ACD_LpsHSP_like"/>
    <property type="match status" value="1"/>
</dbReference>
<keyword evidence="5" id="KW-1185">Reference proteome</keyword>
<dbReference type="Gene3D" id="2.60.40.790">
    <property type="match status" value="1"/>
</dbReference>
<dbReference type="EMBL" id="JACRSO010000002">
    <property type="protein sequence ID" value="MBC8528817.1"/>
    <property type="molecule type" value="Genomic_DNA"/>
</dbReference>
<evidence type="ECO:0000313" key="4">
    <source>
        <dbReference type="EMBL" id="MBC8528817.1"/>
    </source>
</evidence>
<organism evidence="4 5">
    <name type="scientific">Luoshenia tenuis</name>
    <dbReference type="NCBI Taxonomy" id="2763654"/>
    <lineage>
        <taxon>Bacteria</taxon>
        <taxon>Bacillati</taxon>
        <taxon>Bacillota</taxon>
        <taxon>Clostridia</taxon>
        <taxon>Christensenellales</taxon>
        <taxon>Christensenellaceae</taxon>
        <taxon>Luoshenia</taxon>
    </lineage>
</organism>
<dbReference type="RefSeq" id="WP_147517932.1">
    <property type="nucleotide sequence ID" value="NZ_JACRSO010000002.1"/>
</dbReference>
<proteinExistence type="inferred from homology"/>
<name>A0A926CZI3_9FIRM</name>
<dbReference type="PANTHER" id="PTHR11527">
    <property type="entry name" value="HEAT-SHOCK PROTEIN 20 FAMILY MEMBER"/>
    <property type="match status" value="1"/>
</dbReference>
<evidence type="ECO:0000256" key="1">
    <source>
        <dbReference type="PROSITE-ProRule" id="PRU00285"/>
    </source>
</evidence>
<dbReference type="InterPro" id="IPR002068">
    <property type="entry name" value="A-crystallin/Hsp20_dom"/>
</dbReference>
<accession>A0A926CZI3</accession>
<dbReference type="SUPFAM" id="SSF49764">
    <property type="entry name" value="HSP20-like chaperones"/>
    <property type="match status" value="1"/>
</dbReference>
<reference evidence="4" key="1">
    <citation type="submission" date="2020-08" db="EMBL/GenBank/DDBJ databases">
        <title>Genome public.</title>
        <authorList>
            <person name="Liu C."/>
            <person name="Sun Q."/>
        </authorList>
    </citation>
    <scope>NUCLEOTIDE SEQUENCE</scope>
    <source>
        <strain evidence="4">NSJ-44</strain>
    </source>
</reference>
<feature type="domain" description="SHSP" evidence="3">
    <location>
        <begin position="32"/>
        <end position="144"/>
    </location>
</feature>
<sequence>MYNMVPFRGHRRDNNLPQLFDDSFFAPFFRDSFFSGNAFRVDVKDKGDHYLMEAELPGVPQDKIELKVEGDVLTIAANMDSERKEEKENYVFNERRVGHMQRSFSLDGIDDAKISAAYKDGVLSVNLPKINGEQVEKARNIPIE</sequence>
<dbReference type="AlphaFoldDB" id="A0A926CZI3"/>
<evidence type="ECO:0000259" key="3">
    <source>
        <dbReference type="PROSITE" id="PS01031"/>
    </source>
</evidence>